<feature type="region of interest" description="Disordered" evidence="1">
    <location>
        <begin position="428"/>
        <end position="459"/>
    </location>
</feature>
<feature type="region of interest" description="Disordered" evidence="1">
    <location>
        <begin position="555"/>
        <end position="583"/>
    </location>
</feature>
<evidence type="ECO:0000256" key="1">
    <source>
        <dbReference type="SAM" id="MobiDB-lite"/>
    </source>
</evidence>
<feature type="compositionally biased region" description="Basic residues" evidence="1">
    <location>
        <begin position="901"/>
        <end position="912"/>
    </location>
</feature>
<reference evidence="3 4" key="1">
    <citation type="submission" date="2019-07" db="EMBL/GenBank/DDBJ databases">
        <title>Finished genome of Venturia effusa.</title>
        <authorList>
            <person name="Young C.A."/>
            <person name="Cox M.P."/>
            <person name="Ganley A.R.D."/>
            <person name="David W.J."/>
        </authorList>
    </citation>
    <scope>NUCLEOTIDE SEQUENCE [LARGE SCALE GENOMIC DNA]</scope>
    <source>
        <strain evidence="4">albino</strain>
    </source>
</reference>
<accession>A0A517LH14</accession>
<feature type="chain" id="PRO_5021948643" description="PA14 domain-containing protein" evidence="2">
    <location>
        <begin position="17"/>
        <end position="921"/>
    </location>
</feature>
<evidence type="ECO:0000313" key="4">
    <source>
        <dbReference type="Proteomes" id="UP000316270"/>
    </source>
</evidence>
<name>A0A517LH14_9PEZI</name>
<feature type="compositionally biased region" description="Low complexity" evidence="1">
    <location>
        <begin position="221"/>
        <end position="233"/>
    </location>
</feature>
<evidence type="ECO:0000313" key="3">
    <source>
        <dbReference type="EMBL" id="QDS74938.1"/>
    </source>
</evidence>
<dbReference type="EMBL" id="CP042196">
    <property type="protein sequence ID" value="QDS74938.1"/>
    <property type="molecule type" value="Genomic_DNA"/>
</dbReference>
<feature type="region of interest" description="Disordered" evidence="1">
    <location>
        <begin position="893"/>
        <end position="921"/>
    </location>
</feature>
<feature type="compositionally biased region" description="Low complexity" evidence="1">
    <location>
        <begin position="556"/>
        <end position="570"/>
    </location>
</feature>
<evidence type="ECO:0008006" key="5">
    <source>
        <dbReference type="Google" id="ProtNLM"/>
    </source>
</evidence>
<keyword evidence="4" id="KW-1185">Reference proteome</keyword>
<sequence>MKVTFVIPFLAQGIVAGIVQRQQSSCTDDDCALAVNPLDTRLNSIAREDCSSYLQTTLTVGVTTTTETSTSTFWTITETQCNPTSPALRKRAYGPYYSANATSTVPSATGTGMSLGTSASPVTTFPSTTTDISQQYTIPPYATPCGIPYYYSSACACVSIFETYVYETVPVITSIAIEGTVEYTTVGCTPTDTASLSSVTSTSESSLTSEVSSMNSVPTDSSSTLSSSSTSTSRPNITVPGPPPSSSSSSSITLSIFTVRPPTGPFPSSAVSTSPPPFPMDNSTTIVGPTIGPTGTAPAVTAPIGTGSSSIVTLPFPPFPMDNSTTTSGPTEGPTAITPWITGVTLSQPSSSAPFPMDNATSSIVGPSGTAPLVTAPIGTGIPSVPTDVPYSSPPYVMTPPYAMSNDTFSTGPTAGSTGTAPLVTGVPETSSPAPPYPMTNETSPLGPTAGPTGTGSIGTGVTSIPYSSSPPYPMDNTTAIAGPTGTGSVGSSIPPGIETSLPPYPMDNSTSFPGPTGTGSIGTNTPTNIPTISPPFPLTNTTSCSDAVGPTGTGNTIPLPSSTLSSNTTDSMSIPTSSFGSTGTGGAIVTGTGSSASPATETGLFPNSTLGSPVQATESSSSLVGTISIPLATGMLPTGTAPVGLPSPTNECVPSVHNTTMPDVDNGYQPNYAADYTGCFLDPESTQAFNLVENGSSTPIVNVNGYAKRMPDSSSFQNAYFTFEKPSSALVGRQCGVYDLAYHDGDTKSYIAVFNDGVVAFVPTSSNGQDTADLTNQYVTSIWSIDCTGTLSAGITNELAFEFSFIQTPNRGTLMVVNWDFDGDLGTAGGVGNGGTGGAGNEGTGGVGNGGIGGVGNGGTGGVGGSGVQKRKVQGQSVGTIRLSLARLSSVAPREVGGKTGKRGVVRRGPKPRSDRVLNL</sequence>
<feature type="signal peptide" evidence="2">
    <location>
        <begin position="1"/>
        <end position="16"/>
    </location>
</feature>
<proteinExistence type="predicted"/>
<organism evidence="3 4">
    <name type="scientific">Venturia effusa</name>
    <dbReference type="NCBI Taxonomy" id="50376"/>
    <lineage>
        <taxon>Eukaryota</taxon>
        <taxon>Fungi</taxon>
        <taxon>Dikarya</taxon>
        <taxon>Ascomycota</taxon>
        <taxon>Pezizomycotina</taxon>
        <taxon>Dothideomycetes</taxon>
        <taxon>Pleosporomycetidae</taxon>
        <taxon>Venturiales</taxon>
        <taxon>Venturiaceae</taxon>
        <taxon>Venturia</taxon>
    </lineage>
</organism>
<gene>
    <name evidence="3" type="ORF">FKW77_004459</name>
</gene>
<dbReference type="AlphaFoldDB" id="A0A517LH14"/>
<dbReference type="Proteomes" id="UP000316270">
    <property type="component" value="Chromosome 12"/>
</dbReference>
<feature type="compositionally biased region" description="Low complexity" evidence="1">
    <location>
        <begin position="443"/>
        <end position="452"/>
    </location>
</feature>
<dbReference type="STRING" id="50376.A0A517LH14"/>
<keyword evidence="2" id="KW-0732">Signal</keyword>
<feature type="region of interest" description="Disordered" evidence="1">
    <location>
        <begin position="192"/>
        <end position="251"/>
    </location>
</feature>
<feature type="compositionally biased region" description="Low complexity" evidence="1">
    <location>
        <begin position="195"/>
        <end position="213"/>
    </location>
</feature>
<dbReference type="OrthoDB" id="3935740at2759"/>
<protein>
    <recommendedName>
        <fullName evidence="5">PA14 domain-containing protein</fullName>
    </recommendedName>
</protein>
<evidence type="ECO:0000256" key="2">
    <source>
        <dbReference type="SAM" id="SignalP"/>
    </source>
</evidence>